<name>A0ACB8UMJ2_9EURO</name>
<reference evidence="1" key="1">
    <citation type="journal article" date="2022" name="bioRxiv">
        <title>Population genetic analysis of Ophidiomyces ophidiicola, the causative agent of snake fungal disease, indicates recent introductions to the USA.</title>
        <authorList>
            <person name="Ladner J.T."/>
            <person name="Palmer J.M."/>
            <person name="Ettinger C.L."/>
            <person name="Stajich J.E."/>
            <person name="Farrell T.M."/>
            <person name="Glorioso B.M."/>
            <person name="Lawson B."/>
            <person name="Price S.J."/>
            <person name="Stengle A.G."/>
            <person name="Grear D.A."/>
            <person name="Lorch J.M."/>
        </authorList>
    </citation>
    <scope>NUCLEOTIDE SEQUENCE</scope>
    <source>
        <strain evidence="1">NWHC 24266-5</strain>
    </source>
</reference>
<comment type="caution">
    <text evidence="1">The sequence shown here is derived from an EMBL/GenBank/DDBJ whole genome shotgun (WGS) entry which is preliminary data.</text>
</comment>
<gene>
    <name evidence="1" type="ORF">LOY88_006901</name>
</gene>
<proteinExistence type="predicted"/>
<evidence type="ECO:0000313" key="1">
    <source>
        <dbReference type="EMBL" id="KAI2380754.1"/>
    </source>
</evidence>
<dbReference type="EMBL" id="JALBCA010000303">
    <property type="protein sequence ID" value="KAI2380754.1"/>
    <property type="molecule type" value="Genomic_DNA"/>
</dbReference>
<protein>
    <submittedName>
        <fullName evidence="1">Uncharacterized protein</fullName>
    </submittedName>
</protein>
<accession>A0ACB8UMJ2</accession>
<organism evidence="1">
    <name type="scientific">Ophidiomyces ophidiicola</name>
    <dbReference type="NCBI Taxonomy" id="1387563"/>
    <lineage>
        <taxon>Eukaryota</taxon>
        <taxon>Fungi</taxon>
        <taxon>Dikarya</taxon>
        <taxon>Ascomycota</taxon>
        <taxon>Pezizomycotina</taxon>
        <taxon>Eurotiomycetes</taxon>
        <taxon>Eurotiomycetidae</taxon>
        <taxon>Onygenales</taxon>
        <taxon>Onygenaceae</taxon>
        <taxon>Ophidiomyces</taxon>
    </lineage>
</organism>
<sequence>MPLDEEGAKWSCEPCIRGHRSSKCQHFDRLMMKVPKAGRPLAKCPHPKGTCSCQKIYAFMVRIPKGEHN</sequence>